<reference evidence="1" key="1">
    <citation type="journal article" date="2020" name="New Phytol.">
        <title>Comparative genomics reveals dynamic genome evolution in host specialist ectomycorrhizal fungi.</title>
        <authorList>
            <person name="Lofgren L.A."/>
            <person name="Nguyen N.H."/>
            <person name="Vilgalys R."/>
            <person name="Ruytinx J."/>
            <person name="Liao H.L."/>
            <person name="Branco S."/>
            <person name="Kuo A."/>
            <person name="LaButti K."/>
            <person name="Lipzen A."/>
            <person name="Andreopoulos W."/>
            <person name="Pangilinan J."/>
            <person name="Riley R."/>
            <person name="Hundley H."/>
            <person name="Na H."/>
            <person name="Barry K."/>
            <person name="Grigoriev I.V."/>
            <person name="Stajich J.E."/>
            <person name="Kennedy P.G."/>
        </authorList>
    </citation>
    <scope>NUCLEOTIDE SEQUENCE</scope>
    <source>
        <strain evidence="1">S12</strain>
    </source>
</reference>
<dbReference type="OrthoDB" id="2675384at2759"/>
<protein>
    <submittedName>
        <fullName evidence="1">Uncharacterized protein</fullName>
    </submittedName>
</protein>
<dbReference type="EMBL" id="JABBWE010000080">
    <property type="protein sequence ID" value="KAG1787367.1"/>
    <property type="molecule type" value="Genomic_DNA"/>
</dbReference>
<keyword evidence="2" id="KW-1185">Reference proteome</keyword>
<comment type="caution">
    <text evidence="1">The sequence shown here is derived from an EMBL/GenBank/DDBJ whole genome shotgun (WGS) entry which is preliminary data.</text>
</comment>
<dbReference type="GeneID" id="64597891"/>
<organism evidence="1 2">
    <name type="scientific">Suillus plorans</name>
    <dbReference type="NCBI Taxonomy" id="116603"/>
    <lineage>
        <taxon>Eukaryota</taxon>
        <taxon>Fungi</taxon>
        <taxon>Dikarya</taxon>
        <taxon>Basidiomycota</taxon>
        <taxon>Agaricomycotina</taxon>
        <taxon>Agaricomycetes</taxon>
        <taxon>Agaricomycetidae</taxon>
        <taxon>Boletales</taxon>
        <taxon>Suillineae</taxon>
        <taxon>Suillaceae</taxon>
        <taxon>Suillus</taxon>
    </lineage>
</organism>
<name>A0A9P7ADW0_9AGAM</name>
<gene>
    <name evidence="1" type="ORF">HD556DRAFT_1409774</name>
</gene>
<dbReference type="AlphaFoldDB" id="A0A9P7ADW0"/>
<dbReference type="RefSeq" id="XP_041154722.1">
    <property type="nucleotide sequence ID" value="XM_041304127.1"/>
</dbReference>
<evidence type="ECO:0000313" key="2">
    <source>
        <dbReference type="Proteomes" id="UP000719766"/>
    </source>
</evidence>
<sequence>MSESHLTPHPSSVMSDDMHAPAFLPPIVHHLSQYVDDAKRRFKPYDRDGPTMWALRFAESYTTPGNTDTSLMDIQSGKHQLRSGLKHLSNEAMAQAVLTKEADREWRRLSAMATAWRIEASERHTKFLHMVLECEADTYASATSEPLDTSVQALVKRSFKTV</sequence>
<proteinExistence type="predicted"/>
<accession>A0A9P7ADW0</accession>
<evidence type="ECO:0000313" key="1">
    <source>
        <dbReference type="EMBL" id="KAG1787367.1"/>
    </source>
</evidence>
<dbReference type="Proteomes" id="UP000719766">
    <property type="component" value="Unassembled WGS sequence"/>
</dbReference>